<name>A0A840EHR7_9BACT</name>
<dbReference type="GO" id="GO:0017004">
    <property type="term" value="P:cytochrome complex assembly"/>
    <property type="evidence" value="ECO:0007669"/>
    <property type="project" value="UniProtKB-KW"/>
</dbReference>
<dbReference type="Proteomes" id="UP001155010">
    <property type="component" value="Unassembled WGS sequence"/>
</dbReference>
<dbReference type="InterPro" id="IPR012340">
    <property type="entry name" value="NA-bd_OB-fold"/>
</dbReference>
<dbReference type="RefSeq" id="WP_011404917.1">
    <property type="nucleotide sequence ID" value="NZ_CALTRV010000003.1"/>
</dbReference>
<dbReference type="GeneID" id="83729132"/>
<dbReference type="EMBL" id="JANUBF010000002">
    <property type="protein sequence ID" value="MCS4035420.1"/>
    <property type="molecule type" value="Genomic_DNA"/>
</dbReference>
<dbReference type="InterPro" id="IPR036127">
    <property type="entry name" value="CcmE-like_sf"/>
</dbReference>
<evidence type="ECO:0000313" key="9">
    <source>
        <dbReference type="EMBL" id="MCS3863677.1"/>
    </source>
</evidence>
<proteinExistence type="predicted"/>
<keyword evidence="2" id="KW-0349">Heme</keyword>
<dbReference type="Proteomes" id="UP001155034">
    <property type="component" value="Unassembled WGS sequence"/>
</dbReference>
<dbReference type="GO" id="GO:0005886">
    <property type="term" value="C:plasma membrane"/>
    <property type="evidence" value="ECO:0007669"/>
    <property type="project" value="InterPro"/>
</dbReference>
<reference evidence="7" key="1">
    <citation type="submission" date="2022-08" db="EMBL/GenBank/DDBJ databases">
        <title>Genomic Encyclopedia of Type Strains, Phase V (KMG-V): Genome sequencing to study the core and pangenomes of soil and plant-associated prokaryotes.</title>
        <authorList>
            <person name="Whitman W."/>
        </authorList>
    </citation>
    <scope>NUCLEOTIDE SEQUENCE</scope>
    <source>
        <strain evidence="7">0</strain>
        <strain evidence="9">SP2016B</strain>
        <strain evidence="10">SP2017</strain>
        <strain evidence="13">SP3002</strain>
        <strain evidence="11">SP3012</strain>
        <strain evidence="12">SP3026</strain>
        <strain evidence="8">SP3049</strain>
    </source>
</reference>
<dbReference type="Pfam" id="PF03100">
    <property type="entry name" value="CcmE"/>
    <property type="match status" value="1"/>
</dbReference>
<feature type="transmembrane region" description="Helical" evidence="6">
    <location>
        <begin position="6"/>
        <end position="23"/>
    </location>
</feature>
<dbReference type="Gene3D" id="2.40.50.140">
    <property type="entry name" value="Nucleic acid-binding proteins"/>
    <property type="match status" value="1"/>
</dbReference>
<evidence type="ECO:0000256" key="1">
    <source>
        <dbReference type="ARBA" id="ARBA00004370"/>
    </source>
</evidence>
<keyword evidence="2" id="KW-0408">Iron</keyword>
<sequence>MKWKTILGLAGMIGFGTLLFVNFGSQVGGYMNFEQAARTGATAHVVGTWAEDRPTSYDRMQNVFTFYMRDEDGTVRKVRYNNPKPANFEEAEQVVVEGRNQDGTFVAENILVKCPSKYNDAQGLKQKASRSSQETPPTSSTPQ</sequence>
<dbReference type="EMBL" id="JANUAU010000004">
    <property type="protein sequence ID" value="MCS3677534.1"/>
    <property type="molecule type" value="Genomic_DNA"/>
</dbReference>
<dbReference type="Proteomes" id="UP001155110">
    <property type="component" value="Unassembled WGS sequence"/>
</dbReference>
<keyword evidence="4 6" id="KW-0472">Membrane</keyword>
<evidence type="ECO:0000256" key="6">
    <source>
        <dbReference type="SAM" id="Phobius"/>
    </source>
</evidence>
<feature type="region of interest" description="Disordered" evidence="5">
    <location>
        <begin position="121"/>
        <end position="143"/>
    </location>
</feature>
<evidence type="ECO:0000313" key="12">
    <source>
        <dbReference type="EMBL" id="MCS4119901.1"/>
    </source>
</evidence>
<evidence type="ECO:0000313" key="7">
    <source>
        <dbReference type="EMBL" id="MCS3677534.1"/>
    </source>
</evidence>
<evidence type="ECO:0000313" key="11">
    <source>
        <dbReference type="EMBL" id="MCS4035420.1"/>
    </source>
</evidence>
<feature type="compositionally biased region" description="Low complexity" evidence="5">
    <location>
        <begin position="129"/>
        <end position="143"/>
    </location>
</feature>
<dbReference type="Proteomes" id="UP001155057">
    <property type="component" value="Unassembled WGS sequence"/>
</dbReference>
<dbReference type="InterPro" id="IPR004329">
    <property type="entry name" value="CcmE"/>
</dbReference>
<dbReference type="SUPFAM" id="SSF82093">
    <property type="entry name" value="Heme chaperone CcmE"/>
    <property type="match status" value="1"/>
</dbReference>
<keyword evidence="6" id="KW-1133">Transmembrane helix</keyword>
<comment type="caution">
    <text evidence="7">The sequence shown here is derived from an EMBL/GenBank/DDBJ whole genome shotgun (WGS) entry which is preliminary data.</text>
</comment>
<dbReference type="GO" id="GO:0017003">
    <property type="term" value="P:protein-heme linkage"/>
    <property type="evidence" value="ECO:0007669"/>
    <property type="project" value="InterPro"/>
</dbReference>
<evidence type="ECO:0000256" key="3">
    <source>
        <dbReference type="ARBA" id="ARBA00022748"/>
    </source>
</evidence>
<dbReference type="GO" id="GO:0020037">
    <property type="term" value="F:heme binding"/>
    <property type="evidence" value="ECO:0007669"/>
    <property type="project" value="InterPro"/>
</dbReference>
<evidence type="ECO:0000313" key="10">
    <source>
        <dbReference type="EMBL" id="MCS3951219.1"/>
    </source>
</evidence>
<dbReference type="EMBL" id="JANUBL010000001">
    <property type="protein sequence ID" value="MCS4119901.1"/>
    <property type="molecule type" value="Genomic_DNA"/>
</dbReference>
<gene>
    <name evidence="12" type="ORF">GGP45_000219</name>
    <name evidence="8" type="ORF">GGP61_000220</name>
    <name evidence="7" type="ORF">GGP71_001457</name>
    <name evidence="9" type="ORF">GGP82_000208</name>
    <name evidence="10" type="ORF">GGP83_001161</name>
    <name evidence="13" type="ORF">GGP99_001300</name>
    <name evidence="11" type="ORF">GGQ01_000464</name>
</gene>
<evidence type="ECO:0000313" key="13">
    <source>
        <dbReference type="EMBL" id="MCS4157341.1"/>
    </source>
</evidence>
<protein>
    <submittedName>
        <fullName evidence="7">Cytochrome c-type biogenesis protein CcmE</fullName>
    </submittedName>
</protein>
<dbReference type="OMA" id="PNNFEIA"/>
<dbReference type="Proteomes" id="UP001155027">
    <property type="component" value="Unassembled WGS sequence"/>
</dbReference>
<organism evidence="7 14">
    <name type="scientific">Salinibacter ruber</name>
    <dbReference type="NCBI Taxonomy" id="146919"/>
    <lineage>
        <taxon>Bacteria</taxon>
        <taxon>Pseudomonadati</taxon>
        <taxon>Rhodothermota</taxon>
        <taxon>Rhodothermia</taxon>
        <taxon>Rhodothermales</taxon>
        <taxon>Salinibacteraceae</taxon>
        <taxon>Salinibacter</taxon>
    </lineage>
</organism>
<comment type="subcellular location">
    <subcellularLocation>
        <location evidence="1">Membrane</location>
    </subcellularLocation>
</comment>
<dbReference type="Proteomes" id="UP001155040">
    <property type="component" value="Unassembled WGS sequence"/>
</dbReference>
<dbReference type="EMBL" id="JANTYZ010000001">
    <property type="protein sequence ID" value="MCS3863677.1"/>
    <property type="molecule type" value="Genomic_DNA"/>
</dbReference>
<evidence type="ECO:0000256" key="2">
    <source>
        <dbReference type="ARBA" id="ARBA00022617"/>
    </source>
</evidence>
<keyword evidence="6" id="KW-0812">Transmembrane</keyword>
<dbReference type="AlphaFoldDB" id="A0A840EHR7"/>
<evidence type="ECO:0000256" key="4">
    <source>
        <dbReference type="ARBA" id="ARBA00023136"/>
    </source>
</evidence>
<dbReference type="EMBL" id="JANTZM010000005">
    <property type="protein sequence ID" value="MCS4157341.1"/>
    <property type="molecule type" value="Genomic_DNA"/>
</dbReference>
<keyword evidence="3" id="KW-0201">Cytochrome c-type biogenesis</keyword>
<keyword evidence="2" id="KW-0479">Metal-binding</keyword>
<dbReference type="EMBL" id="JANUAE010000001">
    <property type="protein sequence ID" value="MCS3708633.1"/>
    <property type="molecule type" value="Genomic_DNA"/>
</dbReference>
<evidence type="ECO:0000313" key="14">
    <source>
        <dbReference type="Proteomes" id="UP001155027"/>
    </source>
</evidence>
<dbReference type="Proteomes" id="UP001155144">
    <property type="component" value="Unassembled WGS sequence"/>
</dbReference>
<accession>A0A840EHR7</accession>
<evidence type="ECO:0000256" key="5">
    <source>
        <dbReference type="SAM" id="MobiDB-lite"/>
    </source>
</evidence>
<evidence type="ECO:0000313" key="8">
    <source>
        <dbReference type="EMBL" id="MCS3708633.1"/>
    </source>
</evidence>
<dbReference type="EMBL" id="JANUBB010000004">
    <property type="protein sequence ID" value="MCS3951219.1"/>
    <property type="molecule type" value="Genomic_DNA"/>
</dbReference>